<name>A2EUC6_TRIV3</name>
<organism evidence="2 3">
    <name type="scientific">Trichomonas vaginalis (strain ATCC PRA-98 / G3)</name>
    <dbReference type="NCBI Taxonomy" id="412133"/>
    <lineage>
        <taxon>Eukaryota</taxon>
        <taxon>Metamonada</taxon>
        <taxon>Parabasalia</taxon>
        <taxon>Trichomonadida</taxon>
        <taxon>Trichomonadidae</taxon>
        <taxon>Trichomonas</taxon>
    </lineage>
</organism>
<keyword evidence="1" id="KW-0812">Transmembrane</keyword>
<reference evidence="2" key="1">
    <citation type="submission" date="2006-10" db="EMBL/GenBank/DDBJ databases">
        <authorList>
            <person name="Amadeo P."/>
            <person name="Zhao Q."/>
            <person name="Wortman J."/>
            <person name="Fraser-Liggett C."/>
            <person name="Carlton J."/>
        </authorList>
    </citation>
    <scope>NUCLEOTIDE SEQUENCE</scope>
    <source>
        <strain evidence="2">G3</strain>
    </source>
</reference>
<proteinExistence type="predicted"/>
<accession>A2EUC6</accession>
<protein>
    <submittedName>
        <fullName evidence="2">Uncharacterized protein</fullName>
    </submittedName>
</protein>
<sequence>MSLYDEYAIHIPKSPHRRRSAISRRTSSIMELMPEDDEQSQIEHDQKYHRFASQYRAMTYRKWIAIKRSFGPFISNIIVTLVVSCLAILIKYMTAAVYKDTYKTFDFSAYPYKADNLVVIASDYENNYANKPFQKKYIDSIRSLVKTDIGVYPTLHVFSNQTSADDYLYKCRENGTYIAMGFILPDEFSATGGNNISLIWNDTSEADSNTYQSINNSFIGYCIMYRVELATLAKIPDFDDEKFSMIPQETKDAMNKEFTDRNIKKGIDFKVIYTVLTGSSQDSFFAMMSRC</sequence>
<dbReference type="KEGG" id="tva:4761597"/>
<evidence type="ECO:0000313" key="3">
    <source>
        <dbReference type="Proteomes" id="UP000001542"/>
    </source>
</evidence>
<dbReference type="RefSeq" id="XP_001315973.1">
    <property type="nucleotide sequence ID" value="XM_001315938.1"/>
</dbReference>
<keyword evidence="1" id="KW-1133">Transmembrane helix</keyword>
<dbReference type="AlphaFoldDB" id="A2EUC6"/>
<dbReference type="Proteomes" id="UP000001542">
    <property type="component" value="Unassembled WGS sequence"/>
</dbReference>
<keyword evidence="3" id="KW-1185">Reference proteome</keyword>
<feature type="transmembrane region" description="Helical" evidence="1">
    <location>
        <begin position="70"/>
        <end position="90"/>
    </location>
</feature>
<dbReference type="EMBL" id="DS113495">
    <property type="protein sequence ID" value="EAY03750.1"/>
    <property type="molecule type" value="Genomic_DNA"/>
</dbReference>
<dbReference type="VEuPathDB" id="TrichDB:TVAGG3_0372590"/>
<gene>
    <name evidence="2" type="ORF">TVAG_072420</name>
</gene>
<reference evidence="2" key="2">
    <citation type="journal article" date="2007" name="Science">
        <title>Draft genome sequence of the sexually transmitted pathogen Trichomonas vaginalis.</title>
        <authorList>
            <person name="Carlton J.M."/>
            <person name="Hirt R.P."/>
            <person name="Silva J.C."/>
            <person name="Delcher A.L."/>
            <person name="Schatz M."/>
            <person name="Zhao Q."/>
            <person name="Wortman J.R."/>
            <person name="Bidwell S.L."/>
            <person name="Alsmark U.C.M."/>
            <person name="Besteiro S."/>
            <person name="Sicheritz-Ponten T."/>
            <person name="Noel C.J."/>
            <person name="Dacks J.B."/>
            <person name="Foster P.G."/>
            <person name="Simillion C."/>
            <person name="Van de Peer Y."/>
            <person name="Miranda-Saavedra D."/>
            <person name="Barton G.J."/>
            <person name="Westrop G.D."/>
            <person name="Mueller S."/>
            <person name="Dessi D."/>
            <person name="Fiori P.L."/>
            <person name="Ren Q."/>
            <person name="Paulsen I."/>
            <person name="Zhang H."/>
            <person name="Bastida-Corcuera F.D."/>
            <person name="Simoes-Barbosa A."/>
            <person name="Brown M.T."/>
            <person name="Hayes R.D."/>
            <person name="Mukherjee M."/>
            <person name="Okumura C.Y."/>
            <person name="Schneider R."/>
            <person name="Smith A.J."/>
            <person name="Vanacova S."/>
            <person name="Villalvazo M."/>
            <person name="Haas B.J."/>
            <person name="Pertea M."/>
            <person name="Feldblyum T.V."/>
            <person name="Utterback T.R."/>
            <person name="Shu C.L."/>
            <person name="Osoegawa K."/>
            <person name="de Jong P.J."/>
            <person name="Hrdy I."/>
            <person name="Horvathova L."/>
            <person name="Zubacova Z."/>
            <person name="Dolezal P."/>
            <person name="Malik S.B."/>
            <person name="Logsdon J.M. Jr."/>
            <person name="Henze K."/>
            <person name="Gupta A."/>
            <person name="Wang C.C."/>
            <person name="Dunne R.L."/>
            <person name="Upcroft J.A."/>
            <person name="Upcroft P."/>
            <person name="White O."/>
            <person name="Salzberg S.L."/>
            <person name="Tang P."/>
            <person name="Chiu C.-H."/>
            <person name="Lee Y.-S."/>
            <person name="Embley T.M."/>
            <person name="Coombs G.H."/>
            <person name="Mottram J.C."/>
            <person name="Tachezy J."/>
            <person name="Fraser-Liggett C.M."/>
            <person name="Johnson P.J."/>
        </authorList>
    </citation>
    <scope>NUCLEOTIDE SEQUENCE [LARGE SCALE GENOMIC DNA]</scope>
    <source>
        <strain evidence="2">G3</strain>
    </source>
</reference>
<dbReference type="VEuPathDB" id="TrichDB:TVAG_072420"/>
<evidence type="ECO:0000256" key="1">
    <source>
        <dbReference type="SAM" id="Phobius"/>
    </source>
</evidence>
<dbReference type="InParanoid" id="A2EUC6"/>
<keyword evidence="1" id="KW-0472">Membrane</keyword>
<evidence type="ECO:0000313" key="2">
    <source>
        <dbReference type="EMBL" id="EAY03750.1"/>
    </source>
</evidence>